<comment type="caution">
    <text evidence="2">The sequence shown here is derived from an EMBL/GenBank/DDBJ whole genome shotgun (WGS) entry which is preliminary data.</text>
</comment>
<dbReference type="EMBL" id="JAUKUA010000001">
    <property type="protein sequence ID" value="KAK0730518.1"/>
    <property type="molecule type" value="Genomic_DNA"/>
</dbReference>
<feature type="compositionally biased region" description="Polar residues" evidence="1">
    <location>
        <begin position="68"/>
        <end position="79"/>
    </location>
</feature>
<accession>A0AA40ECN7</accession>
<dbReference type="Proteomes" id="UP001172102">
    <property type="component" value="Unassembled WGS sequence"/>
</dbReference>
<proteinExistence type="predicted"/>
<gene>
    <name evidence="2" type="ORF">B0H67DRAFT_548457</name>
</gene>
<keyword evidence="3" id="KW-1185">Reference proteome</keyword>
<reference evidence="2" key="1">
    <citation type="submission" date="2023-06" db="EMBL/GenBank/DDBJ databases">
        <title>Genome-scale phylogeny and comparative genomics of the fungal order Sordariales.</title>
        <authorList>
            <consortium name="Lawrence Berkeley National Laboratory"/>
            <person name="Hensen N."/>
            <person name="Bonometti L."/>
            <person name="Westerberg I."/>
            <person name="Brannstrom I.O."/>
            <person name="Guillou S."/>
            <person name="Cros-Aarteil S."/>
            <person name="Calhoun S."/>
            <person name="Haridas S."/>
            <person name="Kuo A."/>
            <person name="Mondo S."/>
            <person name="Pangilinan J."/>
            <person name="Riley R."/>
            <person name="Labutti K."/>
            <person name="Andreopoulos B."/>
            <person name="Lipzen A."/>
            <person name="Chen C."/>
            <person name="Yanf M."/>
            <person name="Daum C."/>
            <person name="Ng V."/>
            <person name="Clum A."/>
            <person name="Steindorff A."/>
            <person name="Ohm R."/>
            <person name="Martin F."/>
            <person name="Silar P."/>
            <person name="Natvig D."/>
            <person name="Lalanne C."/>
            <person name="Gautier V."/>
            <person name="Ament-Velasquez S.L."/>
            <person name="Kruys A."/>
            <person name="Hutchinson M.I."/>
            <person name="Powell A.J."/>
            <person name="Barry K."/>
            <person name="Miller A.N."/>
            <person name="Grigoriev I.V."/>
            <person name="Debuchy R."/>
            <person name="Gladieux P."/>
            <person name="Thoren M.H."/>
            <person name="Johannesson H."/>
        </authorList>
    </citation>
    <scope>NUCLEOTIDE SEQUENCE</scope>
    <source>
        <strain evidence="2">SMH4607-1</strain>
    </source>
</reference>
<dbReference type="AlphaFoldDB" id="A0AA40ECN7"/>
<evidence type="ECO:0000313" key="2">
    <source>
        <dbReference type="EMBL" id="KAK0730518.1"/>
    </source>
</evidence>
<feature type="region of interest" description="Disordered" evidence="1">
    <location>
        <begin position="1"/>
        <end position="112"/>
    </location>
</feature>
<feature type="compositionally biased region" description="Low complexity" evidence="1">
    <location>
        <begin position="37"/>
        <end position="50"/>
    </location>
</feature>
<feature type="compositionally biased region" description="Low complexity" evidence="1">
    <location>
        <begin position="7"/>
        <end position="27"/>
    </location>
</feature>
<evidence type="ECO:0000313" key="3">
    <source>
        <dbReference type="Proteomes" id="UP001172102"/>
    </source>
</evidence>
<sequence length="280" mass="31030">MDEPDVADTPTEAAPGAGPGAPRIGTGQFVVRRPRSPMRSSKTTTGSRRSAISSQQAIARRHRRNAISAGNNTGLTGTNIRGLHTTPPHHLSGRNHALQQQSHPLPPVHSALDGRRHHYTSAIGRRRIAQAQQYLSMPATLPAHLFLIHLFHRDRLRADVAARRNVWVAAAVATLDFHGIECDADDETHRRMLWCWNNMSLPLFGPWPTVDRDGQLVPPRVSKPKFTLGPARDPGPFSGVRCVREKRGKSPLSQVAFPQVSKVGDIDREARRYCSIRYGF</sequence>
<protein>
    <submittedName>
        <fullName evidence="2">Uncharacterized protein</fullName>
    </submittedName>
</protein>
<name>A0AA40ECN7_9PEZI</name>
<organism evidence="2 3">
    <name type="scientific">Lasiosphaeris hirsuta</name>
    <dbReference type="NCBI Taxonomy" id="260670"/>
    <lineage>
        <taxon>Eukaryota</taxon>
        <taxon>Fungi</taxon>
        <taxon>Dikarya</taxon>
        <taxon>Ascomycota</taxon>
        <taxon>Pezizomycotina</taxon>
        <taxon>Sordariomycetes</taxon>
        <taxon>Sordariomycetidae</taxon>
        <taxon>Sordariales</taxon>
        <taxon>Lasiosphaeriaceae</taxon>
        <taxon>Lasiosphaeris</taxon>
    </lineage>
</organism>
<evidence type="ECO:0000256" key="1">
    <source>
        <dbReference type="SAM" id="MobiDB-lite"/>
    </source>
</evidence>